<comment type="caution">
    <text evidence="6">The sequence shown here is derived from an EMBL/GenBank/DDBJ whole genome shotgun (WGS) entry which is preliminary data.</text>
</comment>
<proteinExistence type="predicted"/>
<dbReference type="Gene3D" id="1.25.40.10">
    <property type="entry name" value="Tetratricopeptide repeat domain"/>
    <property type="match status" value="1"/>
</dbReference>
<keyword evidence="4" id="KW-0862">Zinc</keyword>
<evidence type="ECO:0000313" key="7">
    <source>
        <dbReference type="Proteomes" id="UP001479436"/>
    </source>
</evidence>
<feature type="domain" description="Metallo-beta-lactamase" evidence="5">
    <location>
        <begin position="191"/>
        <end position="377"/>
    </location>
</feature>
<reference evidence="6 7" key="1">
    <citation type="submission" date="2023-04" db="EMBL/GenBank/DDBJ databases">
        <title>Genome of Basidiobolus ranarum AG-B5.</title>
        <authorList>
            <person name="Stajich J.E."/>
            <person name="Carter-House D."/>
            <person name="Gryganskyi A."/>
        </authorList>
    </citation>
    <scope>NUCLEOTIDE SEQUENCE [LARGE SCALE GENOMIC DNA]</scope>
    <source>
        <strain evidence="6 7">AG-B5</strain>
    </source>
</reference>
<name>A0ABR2WNI9_9FUNG</name>
<dbReference type="PANTHER" id="PTHR46233:SF3">
    <property type="entry name" value="HYDROXYACYLGLUTATHIONE HYDROLASE GLOC"/>
    <property type="match status" value="1"/>
</dbReference>
<dbReference type="SMART" id="SM00028">
    <property type="entry name" value="TPR"/>
    <property type="match status" value="3"/>
</dbReference>
<accession>A0ABR2WNI9</accession>
<dbReference type="SUPFAM" id="SSF48452">
    <property type="entry name" value="TPR-like"/>
    <property type="match status" value="1"/>
</dbReference>
<keyword evidence="2" id="KW-0479">Metal-binding</keyword>
<dbReference type="Gene3D" id="3.60.15.10">
    <property type="entry name" value="Ribonuclease Z/Hydroxyacylglutathione hydrolase-like"/>
    <property type="match status" value="1"/>
</dbReference>
<organism evidence="6 7">
    <name type="scientific">Basidiobolus ranarum</name>
    <dbReference type="NCBI Taxonomy" id="34480"/>
    <lineage>
        <taxon>Eukaryota</taxon>
        <taxon>Fungi</taxon>
        <taxon>Fungi incertae sedis</taxon>
        <taxon>Zoopagomycota</taxon>
        <taxon>Entomophthoromycotina</taxon>
        <taxon>Basidiobolomycetes</taxon>
        <taxon>Basidiobolales</taxon>
        <taxon>Basidiobolaceae</taxon>
        <taxon>Basidiobolus</taxon>
    </lineage>
</organism>
<dbReference type="PANTHER" id="PTHR46233">
    <property type="entry name" value="HYDROXYACYLGLUTATHIONE HYDROLASE GLOC"/>
    <property type="match status" value="1"/>
</dbReference>
<dbReference type="EMBL" id="JASJQH010000734">
    <property type="protein sequence ID" value="KAK9763095.1"/>
    <property type="molecule type" value="Genomic_DNA"/>
</dbReference>
<dbReference type="SMART" id="SM00849">
    <property type="entry name" value="Lactamase_B"/>
    <property type="match status" value="1"/>
</dbReference>
<dbReference type="InterPro" id="IPR051453">
    <property type="entry name" value="MBL_Glyoxalase_II"/>
</dbReference>
<comment type="cofactor">
    <cofactor evidence="1">
        <name>Zn(2+)</name>
        <dbReference type="ChEBI" id="CHEBI:29105"/>
    </cofactor>
</comment>
<keyword evidence="7" id="KW-1185">Reference proteome</keyword>
<dbReference type="InterPro" id="IPR036866">
    <property type="entry name" value="RibonucZ/Hydroxyglut_hydro"/>
</dbReference>
<dbReference type="SUPFAM" id="SSF56281">
    <property type="entry name" value="Metallo-hydrolase/oxidoreductase"/>
    <property type="match status" value="1"/>
</dbReference>
<evidence type="ECO:0000256" key="4">
    <source>
        <dbReference type="ARBA" id="ARBA00022833"/>
    </source>
</evidence>
<evidence type="ECO:0000256" key="2">
    <source>
        <dbReference type="ARBA" id="ARBA00022723"/>
    </source>
</evidence>
<keyword evidence="3" id="KW-0378">Hydrolase</keyword>
<evidence type="ECO:0000259" key="5">
    <source>
        <dbReference type="SMART" id="SM00849"/>
    </source>
</evidence>
<dbReference type="Proteomes" id="UP001479436">
    <property type="component" value="Unassembled WGS sequence"/>
</dbReference>
<dbReference type="CDD" id="cd16275">
    <property type="entry name" value="BaeB-like_MBL-fold"/>
    <property type="match status" value="1"/>
</dbReference>
<gene>
    <name evidence="6" type="ORF">K7432_010552</name>
</gene>
<evidence type="ECO:0000256" key="1">
    <source>
        <dbReference type="ARBA" id="ARBA00001947"/>
    </source>
</evidence>
<protein>
    <recommendedName>
        <fullName evidence="5">Metallo-beta-lactamase domain-containing protein</fullName>
    </recommendedName>
</protein>
<dbReference type="InterPro" id="IPR011990">
    <property type="entry name" value="TPR-like_helical_dom_sf"/>
</dbReference>
<evidence type="ECO:0000256" key="3">
    <source>
        <dbReference type="ARBA" id="ARBA00022801"/>
    </source>
</evidence>
<dbReference type="InterPro" id="IPR001279">
    <property type="entry name" value="Metallo-B-lactamas"/>
</dbReference>
<evidence type="ECO:0000313" key="6">
    <source>
        <dbReference type="EMBL" id="KAK9763095.1"/>
    </source>
</evidence>
<dbReference type="InterPro" id="IPR019734">
    <property type="entry name" value="TPR_rpt"/>
</dbReference>
<sequence length="407" mass="46387">MGIRLRHWRRKSHHYTKSTPFDSNLYRIANRAHDYFSRALYKDAVNEYTKALAQTAPNYAIVESELAEFVALLLASRSSSYCKLEQYDLALKDAIAATQLKPDWCKGYLRAAEALAGKQQYAEAIAYYDRAADYDAGNIEIRIGKARTKIMKEENDKGFISIQLLAGRDIANTSSYNPIQNKIFEYATEMRNFIYIIADKETRECVVIDACWDATGIMNIIEKHKFKLVGAVVTHYHFDHVGGYPPPPFDQLPIRVSGLATILKRWPHVKAYIHHADIKYLRESNPGVEIEKIIPTCHNYTLKLGKKTALTFLHTPGHTPGSQCIYTNDSRLYSGDTLFLGHCGRLDLPGGCKHDMYDTLQSVLRQLPDDTVVYPGHNYGGAWTTIGQEKWYGMLKEISREKFEESR</sequence>
<dbReference type="Pfam" id="PF00753">
    <property type="entry name" value="Lactamase_B"/>
    <property type="match status" value="2"/>
</dbReference>